<evidence type="ECO:0000256" key="7">
    <source>
        <dbReference type="ARBA" id="ARBA00022840"/>
    </source>
</evidence>
<proteinExistence type="inferred from homology"/>
<evidence type="ECO:0000256" key="9">
    <source>
        <dbReference type="ARBA" id="ARBA00049563"/>
    </source>
</evidence>
<evidence type="ECO:0000256" key="6">
    <source>
        <dbReference type="ARBA" id="ARBA00022741"/>
    </source>
</evidence>
<dbReference type="InterPro" id="IPR039657">
    <property type="entry name" value="Dimethylallyltransferase"/>
</dbReference>
<keyword evidence="4" id="KW-0808">Transferase</keyword>
<dbReference type="HAMAP" id="MF_00185">
    <property type="entry name" value="IPP_trans"/>
    <property type="match status" value="1"/>
</dbReference>
<dbReference type="EC" id="2.5.1.75" evidence="3"/>
<evidence type="ECO:0000256" key="4">
    <source>
        <dbReference type="ARBA" id="ARBA00022679"/>
    </source>
</evidence>
<dbReference type="InterPro" id="IPR027417">
    <property type="entry name" value="P-loop_NTPase"/>
</dbReference>
<evidence type="ECO:0000256" key="5">
    <source>
        <dbReference type="ARBA" id="ARBA00022694"/>
    </source>
</evidence>
<protein>
    <recommendedName>
        <fullName evidence="3">tRNA dimethylallyltransferase</fullName>
        <ecNumber evidence="3">2.5.1.75</ecNumber>
    </recommendedName>
</protein>
<dbReference type="GO" id="GO:0006400">
    <property type="term" value="P:tRNA modification"/>
    <property type="evidence" value="ECO:0007669"/>
    <property type="project" value="TreeGrafter"/>
</dbReference>
<name>A0A382BHX0_9ZZZZ</name>
<dbReference type="Pfam" id="PF01715">
    <property type="entry name" value="IPPT"/>
    <property type="match status" value="1"/>
</dbReference>
<dbReference type="PANTHER" id="PTHR11088">
    <property type="entry name" value="TRNA DIMETHYLALLYLTRANSFERASE"/>
    <property type="match status" value="1"/>
</dbReference>
<comment type="catalytic activity">
    <reaction evidence="9">
        <text>adenosine(37) in tRNA + dimethylallyl diphosphate = N(6)-dimethylallyladenosine(37) in tRNA + diphosphate</text>
        <dbReference type="Rhea" id="RHEA:26482"/>
        <dbReference type="Rhea" id="RHEA-COMP:10162"/>
        <dbReference type="Rhea" id="RHEA-COMP:10375"/>
        <dbReference type="ChEBI" id="CHEBI:33019"/>
        <dbReference type="ChEBI" id="CHEBI:57623"/>
        <dbReference type="ChEBI" id="CHEBI:74411"/>
        <dbReference type="ChEBI" id="CHEBI:74415"/>
        <dbReference type="EC" id="2.5.1.75"/>
    </reaction>
</comment>
<sequence length="292" mass="33057">MKPINNSLAIIGPTASGKSSVAVEIAKRIKGEIIGLDSRQIYKDMAIGTAQPSIKEQRGVFHHLIGIKPPSETISAGAYSKLVLDVAKDIKSRNHIPVLCGGSGLYYRALTQGIFDESKTDLKIRKELENEYDRHGSEALMSKLISIDPDYAKNVHPNNKKRLIRALEIYQSTGKTPTQNYNKQSNSSKNNTLDLFTIYLEWEKSELNNRIKTRTKEMLKAGWIDEVKKLLKDYSDAIIPPLDSIGYREIVSYIDDNTTLRSLEKTIAIKTRQFSVRQIKWFNKESIDLTIK</sequence>
<dbReference type="NCBIfam" id="TIGR00174">
    <property type="entry name" value="miaA"/>
    <property type="match status" value="1"/>
</dbReference>
<dbReference type="Gene3D" id="3.40.50.300">
    <property type="entry name" value="P-loop containing nucleotide triphosphate hydrolases"/>
    <property type="match status" value="1"/>
</dbReference>
<gene>
    <name evidence="10" type="ORF">METZ01_LOCUS165647</name>
</gene>
<dbReference type="InterPro" id="IPR018022">
    <property type="entry name" value="IPT"/>
</dbReference>
<keyword evidence="6" id="KW-0547">Nucleotide-binding</keyword>
<dbReference type="EMBL" id="UINC01029675">
    <property type="protein sequence ID" value="SVB12793.1"/>
    <property type="molecule type" value="Genomic_DNA"/>
</dbReference>
<evidence type="ECO:0000313" key="10">
    <source>
        <dbReference type="EMBL" id="SVB12793.1"/>
    </source>
</evidence>
<dbReference type="GO" id="GO:0052381">
    <property type="term" value="F:tRNA dimethylallyltransferase activity"/>
    <property type="evidence" value="ECO:0007669"/>
    <property type="project" value="UniProtKB-EC"/>
</dbReference>
<keyword evidence="8" id="KW-0460">Magnesium</keyword>
<evidence type="ECO:0000256" key="2">
    <source>
        <dbReference type="ARBA" id="ARBA00005842"/>
    </source>
</evidence>
<accession>A0A382BHX0</accession>
<comment type="cofactor">
    <cofactor evidence="1">
        <name>Mg(2+)</name>
        <dbReference type="ChEBI" id="CHEBI:18420"/>
    </cofactor>
</comment>
<organism evidence="10">
    <name type="scientific">marine metagenome</name>
    <dbReference type="NCBI Taxonomy" id="408172"/>
    <lineage>
        <taxon>unclassified sequences</taxon>
        <taxon>metagenomes</taxon>
        <taxon>ecological metagenomes</taxon>
    </lineage>
</organism>
<keyword evidence="7" id="KW-0067">ATP-binding</keyword>
<evidence type="ECO:0000256" key="3">
    <source>
        <dbReference type="ARBA" id="ARBA00012665"/>
    </source>
</evidence>
<reference evidence="10" key="1">
    <citation type="submission" date="2018-05" db="EMBL/GenBank/DDBJ databases">
        <authorList>
            <person name="Lanie J.A."/>
            <person name="Ng W.-L."/>
            <person name="Kazmierczak K.M."/>
            <person name="Andrzejewski T.M."/>
            <person name="Davidsen T.M."/>
            <person name="Wayne K.J."/>
            <person name="Tettelin H."/>
            <person name="Glass J.I."/>
            <person name="Rusch D."/>
            <person name="Podicherti R."/>
            <person name="Tsui H.-C.T."/>
            <person name="Winkler M.E."/>
        </authorList>
    </citation>
    <scope>NUCLEOTIDE SEQUENCE</scope>
</reference>
<comment type="similarity">
    <text evidence="2">Belongs to the IPP transferase family.</text>
</comment>
<dbReference type="PANTHER" id="PTHR11088:SF60">
    <property type="entry name" value="TRNA DIMETHYLALLYLTRANSFERASE"/>
    <property type="match status" value="1"/>
</dbReference>
<evidence type="ECO:0000256" key="1">
    <source>
        <dbReference type="ARBA" id="ARBA00001946"/>
    </source>
</evidence>
<feature type="non-terminal residue" evidence="10">
    <location>
        <position position="292"/>
    </location>
</feature>
<evidence type="ECO:0000256" key="8">
    <source>
        <dbReference type="ARBA" id="ARBA00022842"/>
    </source>
</evidence>
<dbReference type="GO" id="GO:0005524">
    <property type="term" value="F:ATP binding"/>
    <property type="evidence" value="ECO:0007669"/>
    <property type="project" value="UniProtKB-KW"/>
</dbReference>
<dbReference type="Gene3D" id="1.10.20.140">
    <property type="match status" value="1"/>
</dbReference>
<keyword evidence="5" id="KW-0819">tRNA processing</keyword>
<dbReference type="SUPFAM" id="SSF52540">
    <property type="entry name" value="P-loop containing nucleoside triphosphate hydrolases"/>
    <property type="match status" value="2"/>
</dbReference>
<dbReference type="AlphaFoldDB" id="A0A382BHX0"/>